<evidence type="ECO:0000313" key="2">
    <source>
        <dbReference type="EMBL" id="KDO40157.1"/>
    </source>
</evidence>
<dbReference type="InterPro" id="IPR036920">
    <property type="entry name" value="Ribosomal_uL16_sf"/>
</dbReference>
<reference evidence="2 3" key="1">
    <citation type="submission" date="2014-04" db="EMBL/GenBank/DDBJ databases">
        <authorList>
            <consortium name="International Citrus Genome Consortium"/>
            <person name="Gmitter F."/>
            <person name="Chen C."/>
            <person name="Farmerie W."/>
            <person name="Harkins T."/>
            <person name="Desany B."/>
            <person name="Mohiuddin M."/>
            <person name="Kodira C."/>
            <person name="Borodovsky M."/>
            <person name="Lomsadze A."/>
            <person name="Burns P."/>
            <person name="Jenkins J."/>
            <person name="Prochnik S."/>
            <person name="Shu S."/>
            <person name="Chapman J."/>
            <person name="Pitluck S."/>
            <person name="Schmutz J."/>
            <person name="Rokhsar D."/>
        </authorList>
    </citation>
    <scope>NUCLEOTIDE SEQUENCE</scope>
</reference>
<feature type="region of interest" description="Disordered" evidence="1">
    <location>
        <begin position="1"/>
        <end position="29"/>
    </location>
</feature>
<dbReference type="GO" id="GO:0005840">
    <property type="term" value="C:ribosome"/>
    <property type="evidence" value="ECO:0007669"/>
    <property type="project" value="InterPro"/>
</dbReference>
<dbReference type="SUPFAM" id="SSF54686">
    <property type="entry name" value="Ribosomal protein L16p/L10e"/>
    <property type="match status" value="1"/>
</dbReference>
<gene>
    <name evidence="2" type="ORF">CISIN_1g043998mg</name>
</gene>
<feature type="compositionally biased region" description="Basic and acidic residues" evidence="1">
    <location>
        <begin position="1"/>
        <end position="14"/>
    </location>
</feature>
<dbReference type="AlphaFoldDB" id="A0A067DMD0"/>
<evidence type="ECO:0000256" key="1">
    <source>
        <dbReference type="SAM" id="MobiDB-lite"/>
    </source>
</evidence>
<keyword evidence="3" id="KW-1185">Reference proteome</keyword>
<dbReference type="GO" id="GO:0003735">
    <property type="term" value="F:structural constituent of ribosome"/>
    <property type="evidence" value="ECO:0007669"/>
    <property type="project" value="InterPro"/>
</dbReference>
<protein>
    <recommendedName>
        <fullName evidence="4">Ribosomal protein L10e/L16 domain-containing protein</fullName>
    </recommendedName>
</protein>
<name>A0A067DMD0_CITSI</name>
<dbReference type="InterPro" id="IPR001197">
    <property type="entry name" value="Ribosomal_uL16_euk_arch"/>
</dbReference>
<accession>A0A067DMD0</accession>
<proteinExistence type="predicted"/>
<dbReference type="GO" id="GO:0006412">
    <property type="term" value="P:translation"/>
    <property type="evidence" value="ECO:0007669"/>
    <property type="project" value="InterPro"/>
</dbReference>
<evidence type="ECO:0000313" key="3">
    <source>
        <dbReference type="Proteomes" id="UP000027120"/>
    </source>
</evidence>
<dbReference type="SMR" id="A0A067DMD0"/>
<dbReference type="Proteomes" id="UP000027120">
    <property type="component" value="Unassembled WGS sequence"/>
</dbReference>
<dbReference type="Gene3D" id="3.90.1170.10">
    <property type="entry name" value="Ribosomal protein L10e/L16"/>
    <property type="match status" value="1"/>
</dbReference>
<organism evidence="2 3">
    <name type="scientific">Citrus sinensis</name>
    <name type="common">Sweet orange</name>
    <name type="synonym">Citrus aurantium var. sinensis</name>
    <dbReference type="NCBI Taxonomy" id="2711"/>
    <lineage>
        <taxon>Eukaryota</taxon>
        <taxon>Viridiplantae</taxon>
        <taxon>Streptophyta</taxon>
        <taxon>Embryophyta</taxon>
        <taxon>Tracheophyta</taxon>
        <taxon>Spermatophyta</taxon>
        <taxon>Magnoliopsida</taxon>
        <taxon>eudicotyledons</taxon>
        <taxon>Gunneridae</taxon>
        <taxon>Pentapetalae</taxon>
        <taxon>rosids</taxon>
        <taxon>malvids</taxon>
        <taxon>Sapindales</taxon>
        <taxon>Rutaceae</taxon>
        <taxon>Aurantioideae</taxon>
        <taxon>Citrus</taxon>
    </lineage>
</organism>
<evidence type="ECO:0008006" key="4">
    <source>
        <dbReference type="Google" id="ProtNLM"/>
    </source>
</evidence>
<dbReference type="STRING" id="2711.A0A067DMD0"/>
<dbReference type="PANTHER" id="PTHR11726">
    <property type="entry name" value="60S RIBOSOMAL PROTEIN L10"/>
    <property type="match status" value="1"/>
</dbReference>
<dbReference type="EMBL" id="KK786100">
    <property type="protein sequence ID" value="KDO40157.1"/>
    <property type="molecule type" value="Genomic_DNA"/>
</dbReference>
<feature type="compositionally biased region" description="Polar residues" evidence="1">
    <location>
        <begin position="16"/>
        <end position="29"/>
    </location>
</feature>
<sequence length="101" mass="12053">MNDSLDHRAKEKQRPSVIQRQQSNQSSMGICQSRFKALQTIFKLFHPDSNSHHAQEALHRAKFKFPVRQKIIVSRKWGFTKFSRADYLRWKSENRMSWSFG</sequence>